<comment type="caution">
    <text evidence="4">The sequence shown here is derived from an EMBL/GenBank/DDBJ whole genome shotgun (WGS) entry which is preliminary data.</text>
</comment>
<proteinExistence type="predicted"/>
<evidence type="ECO:0000256" key="1">
    <source>
        <dbReference type="ARBA" id="ARBA00067508"/>
    </source>
</evidence>
<feature type="compositionally biased region" description="Polar residues" evidence="2">
    <location>
        <begin position="12"/>
        <end position="25"/>
    </location>
</feature>
<sequence>MSELQAWPVLVNSRSGNKSPQQSNPICLDSDDDVFLMGPPPPAKSGGGGETHPKTEKKSFYHEQFAVQSKLSWNEPGAGTLYTGGPSMRDPSTRAQLVHSAATLVADGELFKNCDDEFPMELATSTNLNSAMSHACASVGTSYYRHHQHRGSIFDDLLFEIYQRWYESHRDSLDSDTFTEYSSATEFAHYKSDSCHEGVDRRIKKFSRSFLEAQGVDKLRSIHANLRYSINQMSALLVRQLKRRDHRVAKLNCNSDLLTAFLQASSLKRRVDTRIKFSIEPPSTGENAYIQWVDAMKGVARLPLGIPEEFRKKVWLSLSDNYIHEIHVDWEKTVRFAFNDRCNPDDNKLGLQIVKDLHRTGCSSFSGRDNEEDRAVLKRVLLAYARWNKHVGYCQGFNVIAALLLDVFDRCEDQALKVMIYLIDHVLPDSYFANNLRALSVDMAVFRDLLQWKYPPLSRHLDNLQRTAQEEASGTIYEPPLTNVFTMQWFLTLFATCLPKKTVLRMWDSILLEGSEILLRAALVIWGKLAKRIMSAGSADEFYTLMGELTQDMVNGDAFSPEKLIKSIYSISPFPFPQLGELREKYTYNIRPFTGAVGNTVKKAPKTEAGIFGSDEDDLDDEDMEAIRCFTGIFHMQSLSASGKAKAAEQEGTGGSSCSSSDISVMGPGVYGTAVPTDLGSSAKSSAYMERMTTDLNALKKQYKKLRQRQTQAHIILTAANAQQRPISNSVAPTIESPTAMNHLFIGRNAVKKYRNRLVTEGPRIASLPRTAEENTELQLGLGRRSFSRSKSFDHPAAIGYLSRVKSQRNISRTNSVSQDAAATQQTCSEERIKEVPKSSITKADKKDVENVPKNVHENTEQSFGSCHSDSLNSAEFKNDSSQCGSTDVDEMTSEDTVFTSPCHESKKVDKLSLENLQEESFNSELSACSLNETKDDQQLSNPTSDAFLPQTTMLNCLGNDNVCLSEKPTLCESKEEFVSNQGSPETSSADLSNCLPGKDASCALASNHSDINDAFSTCDPLAMIQIPSPKHDPNSSLSDSDTNALSFDVSDLASASLSCEMVSPTSEVSDSASTPLDASLLNNISLESNYSNPESPAMSDEASSLASFFETNSESLKISGDDEKTPQSVSPLPSEQCWDMGSTISPLINMPNNRRPRSHSYSSKDTRSSIEKIGLEFNIARLNGNSLCNPNLMDCAGRVRRHSTKSEHSPRDPTTSDSLESLSSNTSEGNICNKVSIPKLSVRQSVSPTQAYLNQHCAINGMKLGLYKPSLLKTVNKKQKPSLQSMFSKS</sequence>
<gene>
    <name evidence="4" type="ORF">SPHA_1318</name>
</gene>
<dbReference type="GO" id="GO:0005783">
    <property type="term" value="C:endoplasmic reticulum"/>
    <property type="evidence" value="ECO:0007669"/>
    <property type="project" value="TreeGrafter"/>
</dbReference>
<dbReference type="OrthoDB" id="289721at2759"/>
<dbReference type="InterPro" id="IPR032738">
    <property type="entry name" value="Tbc1d30_C"/>
</dbReference>
<feature type="region of interest" description="Disordered" evidence="2">
    <location>
        <begin position="812"/>
        <end position="840"/>
    </location>
</feature>
<feature type="compositionally biased region" description="Low complexity" evidence="2">
    <location>
        <begin position="1216"/>
        <end position="1228"/>
    </location>
</feature>
<dbReference type="Proteomes" id="UP000597762">
    <property type="component" value="Unassembled WGS sequence"/>
</dbReference>
<evidence type="ECO:0000256" key="2">
    <source>
        <dbReference type="SAM" id="MobiDB-lite"/>
    </source>
</evidence>
<dbReference type="InterPro" id="IPR000195">
    <property type="entry name" value="Rab-GAP-TBC_dom"/>
</dbReference>
<protein>
    <recommendedName>
        <fullName evidence="1">TBC1 domain family member 30</fullName>
    </recommendedName>
</protein>
<evidence type="ECO:0000313" key="4">
    <source>
        <dbReference type="EMBL" id="CAE1143521.1"/>
    </source>
</evidence>
<reference evidence="4" key="1">
    <citation type="submission" date="2021-01" db="EMBL/GenBank/DDBJ databases">
        <authorList>
            <person name="Li R."/>
            <person name="Bekaert M."/>
        </authorList>
    </citation>
    <scope>NUCLEOTIDE SEQUENCE</scope>
    <source>
        <strain evidence="4">Farmed</strain>
    </source>
</reference>
<dbReference type="EMBL" id="CAHIKZ030000036">
    <property type="protein sequence ID" value="CAE1143521.1"/>
    <property type="molecule type" value="Genomic_DNA"/>
</dbReference>
<dbReference type="InterPro" id="IPR035969">
    <property type="entry name" value="Rab-GAP_TBC_sf"/>
</dbReference>
<feature type="compositionally biased region" description="Basic and acidic residues" evidence="2">
    <location>
        <begin position="829"/>
        <end position="840"/>
    </location>
</feature>
<organism evidence="4 5">
    <name type="scientific">Acanthosepion pharaonis</name>
    <name type="common">Pharaoh cuttlefish</name>
    <name type="synonym">Sepia pharaonis</name>
    <dbReference type="NCBI Taxonomy" id="158019"/>
    <lineage>
        <taxon>Eukaryota</taxon>
        <taxon>Metazoa</taxon>
        <taxon>Spiralia</taxon>
        <taxon>Lophotrochozoa</taxon>
        <taxon>Mollusca</taxon>
        <taxon>Cephalopoda</taxon>
        <taxon>Coleoidea</taxon>
        <taxon>Decapodiformes</taxon>
        <taxon>Sepiida</taxon>
        <taxon>Sepiina</taxon>
        <taxon>Sepiidae</taxon>
        <taxon>Acanthosepion</taxon>
    </lineage>
</organism>
<dbReference type="FunFam" id="1.10.8.270:FF:000009">
    <property type="entry name" value="TBC1 domain family member 30"/>
    <property type="match status" value="1"/>
</dbReference>
<accession>A0A812AN17</accession>
<keyword evidence="5" id="KW-1185">Reference proteome</keyword>
<name>A0A812AN17_ACAPH</name>
<dbReference type="FunFam" id="1.10.472.80:FF:000011">
    <property type="entry name" value="TBC1 domain family member 30"/>
    <property type="match status" value="1"/>
</dbReference>
<dbReference type="PANTHER" id="PTHR13399:SF4">
    <property type="entry name" value="TBC1 DOMAIN FAMILY MEMBER 30"/>
    <property type="match status" value="1"/>
</dbReference>
<dbReference type="Gene3D" id="1.10.472.80">
    <property type="entry name" value="Ypt/Rab-GAP domain of gyp1p, domain 3"/>
    <property type="match status" value="1"/>
</dbReference>
<feature type="region of interest" description="Disordered" evidence="2">
    <location>
        <begin position="1"/>
        <end position="56"/>
    </location>
</feature>
<dbReference type="Pfam" id="PF00566">
    <property type="entry name" value="RabGAP-TBC"/>
    <property type="match status" value="1"/>
</dbReference>
<feature type="compositionally biased region" description="Polar residues" evidence="2">
    <location>
        <begin position="812"/>
        <end position="828"/>
    </location>
</feature>
<dbReference type="SUPFAM" id="SSF47923">
    <property type="entry name" value="Ypt/Rab-GAP domain of gyp1p"/>
    <property type="match status" value="2"/>
</dbReference>
<dbReference type="Gene3D" id="1.10.8.270">
    <property type="entry name" value="putative rabgap domain of human tbc1 domain family member 14 like domains"/>
    <property type="match status" value="1"/>
</dbReference>
<evidence type="ECO:0000313" key="5">
    <source>
        <dbReference type="Proteomes" id="UP000597762"/>
    </source>
</evidence>
<feature type="region of interest" description="Disordered" evidence="2">
    <location>
        <begin position="1201"/>
        <end position="1228"/>
    </location>
</feature>
<dbReference type="PROSITE" id="PS50086">
    <property type="entry name" value="TBC_RABGAP"/>
    <property type="match status" value="1"/>
</dbReference>
<feature type="region of interest" description="Disordered" evidence="2">
    <location>
        <begin position="1146"/>
        <end position="1167"/>
    </location>
</feature>
<feature type="region of interest" description="Disordered" evidence="2">
    <location>
        <begin position="1118"/>
        <end position="1137"/>
    </location>
</feature>
<dbReference type="Pfam" id="PF15733">
    <property type="entry name" value="DUF4682"/>
    <property type="match status" value="1"/>
</dbReference>
<evidence type="ECO:0000259" key="3">
    <source>
        <dbReference type="PROSITE" id="PS50086"/>
    </source>
</evidence>
<dbReference type="SMART" id="SM00164">
    <property type="entry name" value="TBC"/>
    <property type="match status" value="1"/>
</dbReference>
<dbReference type="PANTHER" id="PTHR13399">
    <property type="entry name" value="TRANSLOCON-ASSOCIATED PROTEIN TRAP , GAMMA SUBUNIT"/>
    <property type="match status" value="1"/>
</dbReference>
<feature type="domain" description="Rab-GAP TBC" evidence="3">
    <location>
        <begin position="305"/>
        <end position="514"/>
    </location>
</feature>